<dbReference type="AlphaFoldDB" id="A0A0H1R5Y6"/>
<dbReference type="OrthoDB" id="582647at2"/>
<gene>
    <name evidence="1" type="ORF">AA309_24415</name>
</gene>
<evidence type="ECO:0000313" key="1">
    <source>
        <dbReference type="EMBL" id="KLK90655.1"/>
    </source>
</evidence>
<dbReference type="EMBL" id="LCYG01000072">
    <property type="protein sequence ID" value="KLK90655.1"/>
    <property type="molecule type" value="Genomic_DNA"/>
</dbReference>
<dbReference type="PATRIC" id="fig|1225564.3.peg.6357"/>
<proteinExistence type="predicted"/>
<keyword evidence="2" id="KW-1185">Reference proteome</keyword>
<dbReference type="RefSeq" id="WP_150117730.1">
    <property type="nucleotide sequence ID" value="NZ_LCYG01000072.1"/>
</dbReference>
<sequence length="61" mass="6690">MADYETVDQWLLDEADPLLVKSFDMEITTNQFLGLFKRFSVDLTNGGLNLAGPTPPIGSSV</sequence>
<dbReference type="Proteomes" id="UP000035489">
    <property type="component" value="Unassembled WGS sequence"/>
</dbReference>
<accession>A0A0H1R5Y6</accession>
<evidence type="ECO:0000313" key="2">
    <source>
        <dbReference type="Proteomes" id="UP000035489"/>
    </source>
</evidence>
<organism evidence="1 2">
    <name type="scientific">Microvirga vignae</name>
    <dbReference type="NCBI Taxonomy" id="1225564"/>
    <lineage>
        <taxon>Bacteria</taxon>
        <taxon>Pseudomonadati</taxon>
        <taxon>Pseudomonadota</taxon>
        <taxon>Alphaproteobacteria</taxon>
        <taxon>Hyphomicrobiales</taxon>
        <taxon>Methylobacteriaceae</taxon>
        <taxon>Microvirga</taxon>
    </lineage>
</organism>
<comment type="caution">
    <text evidence="1">The sequence shown here is derived from an EMBL/GenBank/DDBJ whole genome shotgun (WGS) entry which is preliminary data.</text>
</comment>
<protein>
    <submittedName>
        <fullName evidence="1">Uncharacterized protein</fullName>
    </submittedName>
</protein>
<name>A0A0H1R5Y6_9HYPH</name>
<reference evidence="1 2" key="1">
    <citation type="submission" date="2015-05" db="EMBL/GenBank/DDBJ databases">
        <title>Draft genome sequence of Microvirga vignae strain BR3299, a novel nitrogen fixing bacteria isolated from Brazil semi-aired region.</title>
        <authorList>
            <person name="Zilli J.E."/>
            <person name="Passos S.R."/>
            <person name="Leite J."/>
            <person name="Baldani J.I."/>
            <person name="Xavier G.R."/>
            <person name="Rumjaneck N.G."/>
            <person name="Simoes-Araujo J.L."/>
        </authorList>
    </citation>
    <scope>NUCLEOTIDE SEQUENCE [LARGE SCALE GENOMIC DNA]</scope>
    <source>
        <strain evidence="1 2">BR3299</strain>
    </source>
</reference>